<evidence type="ECO:0000313" key="2">
    <source>
        <dbReference type="Proteomes" id="UP000308600"/>
    </source>
</evidence>
<organism evidence="1 2">
    <name type="scientific">Pluteus cervinus</name>
    <dbReference type="NCBI Taxonomy" id="181527"/>
    <lineage>
        <taxon>Eukaryota</taxon>
        <taxon>Fungi</taxon>
        <taxon>Dikarya</taxon>
        <taxon>Basidiomycota</taxon>
        <taxon>Agaricomycotina</taxon>
        <taxon>Agaricomycetes</taxon>
        <taxon>Agaricomycetidae</taxon>
        <taxon>Agaricales</taxon>
        <taxon>Pluteineae</taxon>
        <taxon>Pluteaceae</taxon>
        <taxon>Pluteus</taxon>
    </lineage>
</organism>
<gene>
    <name evidence="1" type="ORF">BDN72DRAFT_854974</name>
</gene>
<keyword evidence="2" id="KW-1185">Reference proteome</keyword>
<reference evidence="1 2" key="1">
    <citation type="journal article" date="2019" name="Nat. Ecol. Evol.">
        <title>Megaphylogeny resolves global patterns of mushroom evolution.</title>
        <authorList>
            <person name="Varga T."/>
            <person name="Krizsan K."/>
            <person name="Foldi C."/>
            <person name="Dima B."/>
            <person name="Sanchez-Garcia M."/>
            <person name="Sanchez-Ramirez S."/>
            <person name="Szollosi G.J."/>
            <person name="Szarkandi J.G."/>
            <person name="Papp V."/>
            <person name="Albert L."/>
            <person name="Andreopoulos W."/>
            <person name="Angelini C."/>
            <person name="Antonin V."/>
            <person name="Barry K.W."/>
            <person name="Bougher N.L."/>
            <person name="Buchanan P."/>
            <person name="Buyck B."/>
            <person name="Bense V."/>
            <person name="Catcheside P."/>
            <person name="Chovatia M."/>
            <person name="Cooper J."/>
            <person name="Damon W."/>
            <person name="Desjardin D."/>
            <person name="Finy P."/>
            <person name="Geml J."/>
            <person name="Haridas S."/>
            <person name="Hughes K."/>
            <person name="Justo A."/>
            <person name="Karasinski D."/>
            <person name="Kautmanova I."/>
            <person name="Kiss B."/>
            <person name="Kocsube S."/>
            <person name="Kotiranta H."/>
            <person name="LaButti K.M."/>
            <person name="Lechner B.E."/>
            <person name="Liimatainen K."/>
            <person name="Lipzen A."/>
            <person name="Lukacs Z."/>
            <person name="Mihaltcheva S."/>
            <person name="Morgado L.N."/>
            <person name="Niskanen T."/>
            <person name="Noordeloos M.E."/>
            <person name="Ohm R.A."/>
            <person name="Ortiz-Santana B."/>
            <person name="Ovrebo C."/>
            <person name="Racz N."/>
            <person name="Riley R."/>
            <person name="Savchenko A."/>
            <person name="Shiryaev A."/>
            <person name="Soop K."/>
            <person name="Spirin V."/>
            <person name="Szebenyi C."/>
            <person name="Tomsovsky M."/>
            <person name="Tulloss R.E."/>
            <person name="Uehling J."/>
            <person name="Grigoriev I.V."/>
            <person name="Vagvolgyi C."/>
            <person name="Papp T."/>
            <person name="Martin F.M."/>
            <person name="Miettinen O."/>
            <person name="Hibbett D.S."/>
            <person name="Nagy L.G."/>
        </authorList>
    </citation>
    <scope>NUCLEOTIDE SEQUENCE [LARGE SCALE GENOMIC DNA]</scope>
    <source>
        <strain evidence="1 2">NL-1719</strain>
    </source>
</reference>
<accession>A0ACD3B4T0</accession>
<dbReference type="EMBL" id="ML208278">
    <property type="protein sequence ID" value="TFK73120.1"/>
    <property type="molecule type" value="Genomic_DNA"/>
</dbReference>
<dbReference type="Proteomes" id="UP000308600">
    <property type="component" value="Unassembled WGS sequence"/>
</dbReference>
<protein>
    <submittedName>
        <fullName evidence="1">Uncharacterized protein</fullName>
    </submittedName>
</protein>
<evidence type="ECO:0000313" key="1">
    <source>
        <dbReference type="EMBL" id="TFK73120.1"/>
    </source>
</evidence>
<name>A0ACD3B4T0_9AGAR</name>
<sequence length="426" mass="47894">MAVESEGLPLPAAPALEATSAVSRALQIVDIVQEILESLCSRPLTLSDYRAFIPTRKIFLCTALTCHSFLEPSLDILWRSMHSIAPLLKLLEGSRKSDGEDTVLDASVFQPTMHKIAKLRFVKAIGLDLGGSVKHVQSWETWSTSVEHLRLKGSARQITTFLTSHSMSHLRHIRLEFPSSYAKYTQPTEDWSNFKRTLSSMVSRWQHIQGIILDIEVFIPYISSQRSPFREILQPLKRLTQLKRLRIDPETPVRTFTSLSSTDYWELGNAFPGLEHLALPCGNMMTFDVLYKIALLCPRLRSLAVGIDTQIIPVPLSSQYPPIAHDLEVLSVGNSPLTNIPSVTRHLHRLFPRLKTIIATNSAWDPVLDFLELHKNMVMDSSERRASTTELLDHLKAKHALDLASSSAGRVDVSRGPKKKRGVKRT</sequence>
<proteinExistence type="predicted"/>